<dbReference type="AlphaFoldDB" id="A0A2J6TJJ7"/>
<name>A0A2J6TJJ7_9HELO</name>
<dbReference type="GeneID" id="36587750"/>
<dbReference type="RefSeq" id="XP_024740103.1">
    <property type="nucleotide sequence ID" value="XM_024879673.1"/>
</dbReference>
<protein>
    <submittedName>
        <fullName evidence="4">FAS1 domain-containing protein</fullName>
    </submittedName>
</protein>
<dbReference type="SUPFAM" id="SSF82153">
    <property type="entry name" value="FAS1 domain"/>
    <property type="match status" value="2"/>
</dbReference>
<dbReference type="InterPro" id="IPR000782">
    <property type="entry name" value="FAS1_domain"/>
</dbReference>
<keyword evidence="1" id="KW-1133">Transmembrane helix</keyword>
<evidence type="ECO:0000313" key="4">
    <source>
        <dbReference type="EMBL" id="PMD63199.1"/>
    </source>
</evidence>
<evidence type="ECO:0000313" key="5">
    <source>
        <dbReference type="Proteomes" id="UP000235371"/>
    </source>
</evidence>
<dbReference type="InterPro" id="IPR050904">
    <property type="entry name" value="Adhesion/Biosynth-related"/>
</dbReference>
<dbReference type="OrthoDB" id="286301at2759"/>
<reference evidence="4 5" key="1">
    <citation type="submission" date="2016-04" db="EMBL/GenBank/DDBJ databases">
        <title>A degradative enzymes factory behind the ericoid mycorrhizal symbiosis.</title>
        <authorList>
            <consortium name="DOE Joint Genome Institute"/>
            <person name="Martino E."/>
            <person name="Morin E."/>
            <person name="Grelet G."/>
            <person name="Kuo A."/>
            <person name="Kohler A."/>
            <person name="Daghino S."/>
            <person name="Barry K."/>
            <person name="Choi C."/>
            <person name="Cichocki N."/>
            <person name="Clum A."/>
            <person name="Copeland A."/>
            <person name="Hainaut M."/>
            <person name="Haridas S."/>
            <person name="Labutti K."/>
            <person name="Lindquist E."/>
            <person name="Lipzen A."/>
            <person name="Khouja H.-R."/>
            <person name="Murat C."/>
            <person name="Ohm R."/>
            <person name="Olson A."/>
            <person name="Spatafora J."/>
            <person name="Veneault-Fourrey C."/>
            <person name="Henrissat B."/>
            <person name="Grigoriev I."/>
            <person name="Martin F."/>
            <person name="Perotto S."/>
        </authorList>
    </citation>
    <scope>NUCLEOTIDE SEQUENCE [LARGE SCALE GENOMIC DNA]</scope>
    <source>
        <strain evidence="4 5">E</strain>
    </source>
</reference>
<evidence type="ECO:0000259" key="3">
    <source>
        <dbReference type="PROSITE" id="PS50213"/>
    </source>
</evidence>
<dbReference type="GO" id="GO:0016236">
    <property type="term" value="P:macroautophagy"/>
    <property type="evidence" value="ECO:0007669"/>
    <property type="project" value="TreeGrafter"/>
</dbReference>
<feature type="domain" description="FAS1" evidence="3">
    <location>
        <begin position="161"/>
        <end position="297"/>
    </location>
</feature>
<evidence type="ECO:0000256" key="2">
    <source>
        <dbReference type="SAM" id="SignalP"/>
    </source>
</evidence>
<accession>A0A2J6TJJ7</accession>
<keyword evidence="1" id="KW-0812">Transmembrane</keyword>
<proteinExistence type="predicted"/>
<organism evidence="4 5">
    <name type="scientific">Hyaloscypha bicolor E</name>
    <dbReference type="NCBI Taxonomy" id="1095630"/>
    <lineage>
        <taxon>Eukaryota</taxon>
        <taxon>Fungi</taxon>
        <taxon>Dikarya</taxon>
        <taxon>Ascomycota</taxon>
        <taxon>Pezizomycotina</taxon>
        <taxon>Leotiomycetes</taxon>
        <taxon>Helotiales</taxon>
        <taxon>Hyaloscyphaceae</taxon>
        <taxon>Hyaloscypha</taxon>
        <taxon>Hyaloscypha bicolor</taxon>
    </lineage>
</organism>
<dbReference type="InterPro" id="IPR036378">
    <property type="entry name" value="FAS1_dom_sf"/>
</dbReference>
<dbReference type="SMART" id="SM00554">
    <property type="entry name" value="FAS1"/>
    <property type="match status" value="2"/>
</dbReference>
<feature type="transmembrane region" description="Helical" evidence="1">
    <location>
        <begin position="336"/>
        <end position="361"/>
    </location>
</feature>
<dbReference type="PANTHER" id="PTHR10900">
    <property type="entry name" value="PERIOSTIN-RELATED"/>
    <property type="match status" value="1"/>
</dbReference>
<feature type="chain" id="PRO_5014461035" evidence="2">
    <location>
        <begin position="16"/>
        <end position="415"/>
    </location>
</feature>
<dbReference type="GO" id="GO:0000329">
    <property type="term" value="C:fungal-type vacuole membrane"/>
    <property type="evidence" value="ECO:0007669"/>
    <property type="project" value="TreeGrafter"/>
</dbReference>
<keyword evidence="2" id="KW-0732">Signal</keyword>
<sequence length="415" mass="44701">MFLTLLLLFIVQSAGQTQTILDFSLKTPSLSKLASLIGASPQLSSLLIPAYNFTFLAPTDDAISTWLAGNRSQSWIEATLTYHLLSGSHPTALLSTTPQFVPTALSNTSFANVTGGQRIEASRPNETIFQSGNKTSSKLVSGDYLVNGGMIHIIDSVLQIPSDILKTVTDAGLSYAIAIFNREYFWSGYNPSFFSTVTVATDMTWFVPNSAAALNDIINASPATQGQFTALASYHCIVGSVLYSTSFKNGTKLTMFSGLPAIVRILDDGTTYINSAKVIASDYLIQNGVMHIIDSNLMPGNTTGPSATTFPTIIPSPQPTKSANGTIPQAPRELSVAAYTGIGVGAGITLLLIIIGAMLCVRQKRRLANRKGQSNRQRRSRIFELSAGVDGIAQLETRERFLELPVGRNNNSRYR</sequence>
<dbReference type="Proteomes" id="UP000235371">
    <property type="component" value="Unassembled WGS sequence"/>
</dbReference>
<feature type="signal peptide" evidence="2">
    <location>
        <begin position="1"/>
        <end position="15"/>
    </location>
</feature>
<dbReference type="EMBL" id="KZ613782">
    <property type="protein sequence ID" value="PMD63199.1"/>
    <property type="molecule type" value="Genomic_DNA"/>
</dbReference>
<gene>
    <name evidence="4" type="ORF">K444DRAFT_610054</name>
</gene>
<dbReference type="Gene3D" id="2.30.180.10">
    <property type="entry name" value="FAS1 domain"/>
    <property type="match status" value="2"/>
</dbReference>
<evidence type="ECO:0000256" key="1">
    <source>
        <dbReference type="SAM" id="Phobius"/>
    </source>
</evidence>
<feature type="domain" description="FAS1" evidence="3">
    <location>
        <begin position="17"/>
        <end position="158"/>
    </location>
</feature>
<keyword evidence="1" id="KW-0472">Membrane</keyword>
<dbReference type="InParanoid" id="A0A2J6TJJ7"/>
<dbReference type="PROSITE" id="PS50213">
    <property type="entry name" value="FAS1"/>
    <property type="match status" value="2"/>
</dbReference>
<dbReference type="Pfam" id="PF02469">
    <property type="entry name" value="Fasciclin"/>
    <property type="match status" value="2"/>
</dbReference>
<dbReference type="PANTHER" id="PTHR10900:SF77">
    <property type="entry name" value="FI19380P1"/>
    <property type="match status" value="1"/>
</dbReference>
<keyword evidence="5" id="KW-1185">Reference proteome</keyword>